<dbReference type="PROSITE" id="PS01124">
    <property type="entry name" value="HTH_ARAC_FAMILY_2"/>
    <property type="match status" value="1"/>
</dbReference>
<dbReference type="SMART" id="SM00342">
    <property type="entry name" value="HTH_ARAC"/>
    <property type="match status" value="1"/>
</dbReference>
<protein>
    <submittedName>
        <fullName evidence="6">AraC family transcriptional regulator</fullName>
    </submittedName>
</protein>
<dbReference type="RefSeq" id="WP_121806130.1">
    <property type="nucleotide sequence ID" value="NZ_RDBE01000007.1"/>
</dbReference>
<dbReference type="AlphaFoldDB" id="A0A3L8P0P7"/>
<dbReference type="Pfam" id="PF12833">
    <property type="entry name" value="HTH_18"/>
    <property type="match status" value="1"/>
</dbReference>
<keyword evidence="3" id="KW-0804">Transcription</keyword>
<dbReference type="InterPro" id="IPR018060">
    <property type="entry name" value="HTH_AraC"/>
</dbReference>
<keyword evidence="7" id="KW-1185">Reference proteome</keyword>
<sequence>MDRPAGRDHGILRPLDAARRISLGRQAPPESLAGRVAYLWWVRWDVEEPYRQDVLPAPVVHVSVEQWQSRARILLTGPQSRRFEQRLEGRGRVVAAAFRPGCVRPYLGVPVSDLADRRVPLAEVVAADGVLDDTVVAERILDRDPPDEASLALLTDWLGALPSASDPLCEDLATLVERAEQDPSLTRAAQLADLAGVTLRTLQRQFAEYVGVGPKQVVQRFRLLDVAAVAHSGQAVDWAAVALELGYSDQSHLVRAFSRVVGEPPATYTRRASTPVTSGVRPPRGAGSDSLA</sequence>
<accession>A0A3L8P0P7</accession>
<evidence type="ECO:0000256" key="4">
    <source>
        <dbReference type="SAM" id="MobiDB-lite"/>
    </source>
</evidence>
<evidence type="ECO:0000256" key="1">
    <source>
        <dbReference type="ARBA" id="ARBA00023015"/>
    </source>
</evidence>
<evidence type="ECO:0000313" key="6">
    <source>
        <dbReference type="EMBL" id="RLV49025.1"/>
    </source>
</evidence>
<dbReference type="SUPFAM" id="SSF46689">
    <property type="entry name" value="Homeodomain-like"/>
    <property type="match status" value="1"/>
</dbReference>
<dbReference type="PANTHER" id="PTHR46796:SF15">
    <property type="entry name" value="BLL1074 PROTEIN"/>
    <property type="match status" value="1"/>
</dbReference>
<dbReference type="EMBL" id="RDBE01000007">
    <property type="protein sequence ID" value="RLV49025.1"/>
    <property type="molecule type" value="Genomic_DNA"/>
</dbReference>
<keyword evidence="2" id="KW-0238">DNA-binding</keyword>
<dbReference type="PANTHER" id="PTHR46796">
    <property type="entry name" value="HTH-TYPE TRANSCRIPTIONAL ACTIVATOR RHAS-RELATED"/>
    <property type="match status" value="1"/>
</dbReference>
<proteinExistence type="predicted"/>
<evidence type="ECO:0000256" key="3">
    <source>
        <dbReference type="ARBA" id="ARBA00023163"/>
    </source>
</evidence>
<dbReference type="Pfam" id="PF20240">
    <property type="entry name" value="DUF6597"/>
    <property type="match status" value="1"/>
</dbReference>
<dbReference type="Gene3D" id="1.10.10.60">
    <property type="entry name" value="Homeodomain-like"/>
    <property type="match status" value="1"/>
</dbReference>
<dbReference type="GO" id="GO:0043565">
    <property type="term" value="F:sequence-specific DNA binding"/>
    <property type="evidence" value="ECO:0007669"/>
    <property type="project" value="InterPro"/>
</dbReference>
<organism evidence="6 7">
    <name type="scientific">Nocardioides mangrovicus</name>
    <dbReference type="NCBI Taxonomy" id="2478913"/>
    <lineage>
        <taxon>Bacteria</taxon>
        <taxon>Bacillati</taxon>
        <taxon>Actinomycetota</taxon>
        <taxon>Actinomycetes</taxon>
        <taxon>Propionibacteriales</taxon>
        <taxon>Nocardioidaceae</taxon>
        <taxon>Nocardioides</taxon>
    </lineage>
</organism>
<keyword evidence="1" id="KW-0805">Transcription regulation</keyword>
<dbReference type="GO" id="GO:0003700">
    <property type="term" value="F:DNA-binding transcription factor activity"/>
    <property type="evidence" value="ECO:0007669"/>
    <property type="project" value="InterPro"/>
</dbReference>
<feature type="region of interest" description="Disordered" evidence="4">
    <location>
        <begin position="268"/>
        <end position="292"/>
    </location>
</feature>
<evidence type="ECO:0000256" key="2">
    <source>
        <dbReference type="ARBA" id="ARBA00023125"/>
    </source>
</evidence>
<feature type="domain" description="HTH araC/xylS-type" evidence="5">
    <location>
        <begin position="170"/>
        <end position="271"/>
    </location>
</feature>
<gene>
    <name evidence="6" type="ORF">D9V37_10615</name>
</gene>
<evidence type="ECO:0000259" key="5">
    <source>
        <dbReference type="PROSITE" id="PS01124"/>
    </source>
</evidence>
<dbReference type="OrthoDB" id="2559672at2"/>
<evidence type="ECO:0000313" key="7">
    <source>
        <dbReference type="Proteomes" id="UP000281708"/>
    </source>
</evidence>
<name>A0A3L8P0P7_9ACTN</name>
<dbReference type="Proteomes" id="UP000281708">
    <property type="component" value="Unassembled WGS sequence"/>
</dbReference>
<dbReference type="InterPro" id="IPR046532">
    <property type="entry name" value="DUF6597"/>
</dbReference>
<dbReference type="InterPro" id="IPR050204">
    <property type="entry name" value="AraC_XylS_family_regulators"/>
</dbReference>
<comment type="caution">
    <text evidence="6">The sequence shown here is derived from an EMBL/GenBank/DDBJ whole genome shotgun (WGS) entry which is preliminary data.</text>
</comment>
<reference evidence="6 7" key="1">
    <citation type="submission" date="2018-10" db="EMBL/GenBank/DDBJ databases">
        <title>Marmoricola sp. 4Q3S-7 whole genome shotgun sequence.</title>
        <authorList>
            <person name="Li F."/>
        </authorList>
    </citation>
    <scope>NUCLEOTIDE SEQUENCE [LARGE SCALE GENOMIC DNA]</scope>
    <source>
        <strain evidence="6 7">4Q3S-7</strain>
    </source>
</reference>
<dbReference type="InterPro" id="IPR009057">
    <property type="entry name" value="Homeodomain-like_sf"/>
</dbReference>